<reference evidence="1" key="1">
    <citation type="submission" date="2021-02" db="EMBL/GenBank/DDBJ databases">
        <authorList>
            <person name="Dougan E. K."/>
            <person name="Rhodes N."/>
            <person name="Thang M."/>
            <person name="Chan C."/>
        </authorList>
    </citation>
    <scope>NUCLEOTIDE SEQUENCE</scope>
</reference>
<evidence type="ECO:0000313" key="1">
    <source>
        <dbReference type="EMBL" id="CAE7029704.1"/>
    </source>
</evidence>
<sequence length="263" mass="29429">MHSEMLASWVPKALIKHLEEMGRLDRSESILDFSAKWDFALRGPDAFDADGCENDAEQRKYFECLSISDDRGAMLGLMNLLNESTEISQEVWTQATLCLPHLQNVVRAMEKPRRQKWVSLLVRILISGQSLPKMLITDLKLLKSARKDIQQGAQVGRPVLGFRSAAQAQHADFIFAARALAFAYCHIFSTSRRRGWGGSREEVMPTPTRVGVVSEARARLHNLLLLEAVNKHGQVNGQDFYESATPAFALVLAFRSQAAVCES</sequence>
<name>A0A812IB16_9DINO</name>
<gene>
    <name evidence="1" type="ORF">SNAT2548_LOCUS3569</name>
</gene>
<dbReference type="AlphaFoldDB" id="A0A812IB16"/>
<organism evidence="1 2">
    <name type="scientific">Symbiodinium natans</name>
    <dbReference type="NCBI Taxonomy" id="878477"/>
    <lineage>
        <taxon>Eukaryota</taxon>
        <taxon>Sar</taxon>
        <taxon>Alveolata</taxon>
        <taxon>Dinophyceae</taxon>
        <taxon>Suessiales</taxon>
        <taxon>Symbiodiniaceae</taxon>
        <taxon>Symbiodinium</taxon>
    </lineage>
</organism>
<accession>A0A812IB16</accession>
<keyword evidence="2" id="KW-1185">Reference proteome</keyword>
<evidence type="ECO:0000313" key="2">
    <source>
        <dbReference type="Proteomes" id="UP000604046"/>
    </source>
</evidence>
<dbReference type="EMBL" id="CAJNDS010000220">
    <property type="protein sequence ID" value="CAE7029704.1"/>
    <property type="molecule type" value="Genomic_DNA"/>
</dbReference>
<dbReference type="Proteomes" id="UP000604046">
    <property type="component" value="Unassembled WGS sequence"/>
</dbReference>
<proteinExistence type="predicted"/>
<comment type="caution">
    <text evidence="1">The sequence shown here is derived from an EMBL/GenBank/DDBJ whole genome shotgun (WGS) entry which is preliminary data.</text>
</comment>
<protein>
    <submittedName>
        <fullName evidence="1">Uncharacterized protein</fullName>
    </submittedName>
</protein>